<dbReference type="InterPro" id="IPR018232">
    <property type="entry name" value="Glyco_hydro_37_CS"/>
</dbReference>
<dbReference type="PRINTS" id="PR00744">
    <property type="entry name" value="GLHYDRLASE37"/>
</dbReference>
<evidence type="ECO:0000256" key="8">
    <source>
        <dbReference type="SAM" id="SignalP"/>
    </source>
</evidence>
<dbReference type="PANTHER" id="PTHR23403">
    <property type="entry name" value="TREHALASE"/>
    <property type="match status" value="1"/>
</dbReference>
<evidence type="ECO:0000313" key="9">
    <source>
        <dbReference type="EMBL" id="CAH1958814.1"/>
    </source>
</evidence>
<evidence type="ECO:0000256" key="2">
    <source>
        <dbReference type="ARBA" id="ARBA00005615"/>
    </source>
</evidence>
<keyword evidence="8" id="KW-0732">Signal</keyword>
<dbReference type="Proteomes" id="UP001152888">
    <property type="component" value="Unassembled WGS sequence"/>
</dbReference>
<keyword evidence="5 7" id="KW-0378">Hydrolase</keyword>
<evidence type="ECO:0000256" key="4">
    <source>
        <dbReference type="ARBA" id="ARBA00019905"/>
    </source>
</evidence>
<dbReference type="InterPro" id="IPR012341">
    <property type="entry name" value="6hp_glycosidase-like_sf"/>
</dbReference>
<name>A0A9P0NW28_ACAOB</name>
<dbReference type="InterPro" id="IPR008928">
    <property type="entry name" value="6-hairpin_glycosidase_sf"/>
</dbReference>
<dbReference type="GO" id="GO:0004555">
    <property type="term" value="F:alpha,alpha-trehalase activity"/>
    <property type="evidence" value="ECO:0007669"/>
    <property type="project" value="UniProtKB-EC"/>
</dbReference>
<dbReference type="PROSITE" id="PS00927">
    <property type="entry name" value="TREHALASE_1"/>
    <property type="match status" value="1"/>
</dbReference>
<dbReference type="InterPro" id="IPR001661">
    <property type="entry name" value="Glyco_hydro_37"/>
</dbReference>
<keyword evidence="6 7" id="KW-0326">Glycosidase</keyword>
<sequence length="555" mass="63924">MKTIALIIVALSIVLAVDATLESCDSKVYCQGMLLDVVQQSHIFPDSKSFVDLIQIHSSEVTLRNFEELMKQTGDKPSNDELKEFVENNFVDEGELDDWTPPDFKSNPSILKQIDDVAVREFARSLIKIWPVLGKKMKASVLDKPDQHSLIPVPNGFIVPGGRFKEIYYWDSYWIIEGLLISEMEETAKGMLENFISLVEKYGFIPNGCRVYYLNRSQPPLLSLMVGLYIEATRDIEWLGKNVKTLESELNWWLNNRTVTVEKDGVKYQLAHYAVQSNTPRPESYREDIMTCKEHPEKFQIYECYTDLKSGAESGWDFSSRWLFAKDGSLSMDLIDINTRRNIPADLNAFLYRCFHSLSKFHKILNQDEQSAKWAQYAAEWKEAITRVLYNEEDGVWYDYDLKLGKHRKFFFASNLTPLWAGAFNEEDRQKVGGRAAEYLMKQGINDFRGGVPSSMYPSGQQWDYPNAWSPYQNLCTIGLHKSNNETAQELAKELAHKWVNSNVKAFHENKVMFEKYNAAQAGQFGGGGKIKQTFYLAGRMLPHVYYNLPRSHDH</sequence>
<comment type="caution">
    <text evidence="9">The sequence shown here is derived from an EMBL/GenBank/DDBJ whole genome shotgun (WGS) entry which is preliminary data.</text>
</comment>
<dbReference type="OrthoDB" id="3542292at2759"/>
<dbReference type="Gene3D" id="1.50.10.10">
    <property type="match status" value="1"/>
</dbReference>
<comment type="similarity">
    <text evidence="2 7">Belongs to the glycosyl hydrolase 37 family.</text>
</comment>
<dbReference type="PANTHER" id="PTHR23403:SF1">
    <property type="entry name" value="TREHALASE"/>
    <property type="match status" value="1"/>
</dbReference>
<dbReference type="AlphaFoldDB" id="A0A9P0NW28"/>
<dbReference type="EC" id="3.2.1.28" evidence="3 7"/>
<proteinExistence type="inferred from homology"/>
<evidence type="ECO:0000256" key="5">
    <source>
        <dbReference type="ARBA" id="ARBA00022801"/>
    </source>
</evidence>
<accession>A0A9P0NW28</accession>
<evidence type="ECO:0000256" key="1">
    <source>
        <dbReference type="ARBA" id="ARBA00001576"/>
    </source>
</evidence>
<dbReference type="Pfam" id="PF01204">
    <property type="entry name" value="Trehalase"/>
    <property type="match status" value="1"/>
</dbReference>
<comment type="catalytic activity">
    <reaction evidence="1 7">
        <text>alpha,alpha-trehalose + H2O = alpha-D-glucose + beta-D-glucose</text>
        <dbReference type="Rhea" id="RHEA:32675"/>
        <dbReference type="ChEBI" id="CHEBI:15377"/>
        <dbReference type="ChEBI" id="CHEBI:15903"/>
        <dbReference type="ChEBI" id="CHEBI:16551"/>
        <dbReference type="ChEBI" id="CHEBI:17925"/>
        <dbReference type="EC" id="3.2.1.28"/>
    </reaction>
</comment>
<dbReference type="GO" id="GO:0005993">
    <property type="term" value="P:trehalose catabolic process"/>
    <property type="evidence" value="ECO:0007669"/>
    <property type="project" value="TreeGrafter"/>
</dbReference>
<evidence type="ECO:0000256" key="6">
    <source>
        <dbReference type="ARBA" id="ARBA00023295"/>
    </source>
</evidence>
<dbReference type="PROSITE" id="PS00928">
    <property type="entry name" value="TREHALASE_2"/>
    <property type="match status" value="1"/>
</dbReference>
<evidence type="ECO:0000256" key="3">
    <source>
        <dbReference type="ARBA" id="ARBA00012757"/>
    </source>
</evidence>
<evidence type="ECO:0000256" key="7">
    <source>
        <dbReference type="RuleBase" id="RU361180"/>
    </source>
</evidence>
<gene>
    <name evidence="9" type="ORF">ACAOBT_LOCUS2863</name>
</gene>
<feature type="chain" id="PRO_5040162966" description="Trehalase" evidence="8">
    <location>
        <begin position="20"/>
        <end position="555"/>
    </location>
</feature>
<evidence type="ECO:0000313" key="10">
    <source>
        <dbReference type="Proteomes" id="UP001152888"/>
    </source>
</evidence>
<protein>
    <recommendedName>
        <fullName evidence="4 7">Trehalase</fullName>
        <ecNumber evidence="3 7">3.2.1.28</ecNumber>
    </recommendedName>
    <alternativeName>
        <fullName evidence="7">Alpha-trehalose glucohydrolase</fullName>
    </alternativeName>
</protein>
<feature type="signal peptide" evidence="8">
    <location>
        <begin position="1"/>
        <end position="19"/>
    </location>
</feature>
<keyword evidence="10" id="KW-1185">Reference proteome</keyword>
<dbReference type="SUPFAM" id="SSF48208">
    <property type="entry name" value="Six-hairpin glycosidases"/>
    <property type="match status" value="1"/>
</dbReference>
<reference evidence="9" key="1">
    <citation type="submission" date="2022-03" db="EMBL/GenBank/DDBJ databases">
        <authorList>
            <person name="Sayadi A."/>
        </authorList>
    </citation>
    <scope>NUCLEOTIDE SEQUENCE</scope>
</reference>
<dbReference type="EMBL" id="CAKOFQ010006679">
    <property type="protein sequence ID" value="CAH1958814.1"/>
    <property type="molecule type" value="Genomic_DNA"/>
</dbReference>
<organism evidence="9 10">
    <name type="scientific">Acanthoscelides obtectus</name>
    <name type="common">Bean weevil</name>
    <name type="synonym">Bruchus obtectus</name>
    <dbReference type="NCBI Taxonomy" id="200917"/>
    <lineage>
        <taxon>Eukaryota</taxon>
        <taxon>Metazoa</taxon>
        <taxon>Ecdysozoa</taxon>
        <taxon>Arthropoda</taxon>
        <taxon>Hexapoda</taxon>
        <taxon>Insecta</taxon>
        <taxon>Pterygota</taxon>
        <taxon>Neoptera</taxon>
        <taxon>Endopterygota</taxon>
        <taxon>Coleoptera</taxon>
        <taxon>Polyphaga</taxon>
        <taxon>Cucujiformia</taxon>
        <taxon>Chrysomeloidea</taxon>
        <taxon>Chrysomelidae</taxon>
        <taxon>Bruchinae</taxon>
        <taxon>Bruchini</taxon>
        <taxon>Acanthoscelides</taxon>
    </lineage>
</organism>